<accession>A0A1X6N6F2</accession>
<dbReference type="PANTHER" id="PTHR23101">
    <property type="entry name" value="RAB GDP/GTP EXCHANGE FACTOR"/>
    <property type="match status" value="1"/>
</dbReference>
<feature type="region of interest" description="Disordered" evidence="1">
    <location>
        <begin position="854"/>
        <end position="1010"/>
    </location>
</feature>
<feature type="compositionally biased region" description="Low complexity" evidence="1">
    <location>
        <begin position="239"/>
        <end position="257"/>
    </location>
</feature>
<dbReference type="Gene3D" id="1.20.1050.80">
    <property type="entry name" value="VPS9 domain"/>
    <property type="match status" value="1"/>
</dbReference>
<evidence type="ECO:0000313" key="3">
    <source>
        <dbReference type="EMBL" id="OSX64090.1"/>
    </source>
</evidence>
<feature type="compositionally biased region" description="Polar residues" evidence="1">
    <location>
        <begin position="860"/>
        <end position="870"/>
    </location>
</feature>
<evidence type="ECO:0000259" key="2">
    <source>
        <dbReference type="PROSITE" id="PS51205"/>
    </source>
</evidence>
<dbReference type="GeneID" id="36323654"/>
<dbReference type="InterPro" id="IPR045046">
    <property type="entry name" value="Vps9-like"/>
</dbReference>
<feature type="compositionally biased region" description="Basic and acidic residues" evidence="1">
    <location>
        <begin position="546"/>
        <end position="555"/>
    </location>
</feature>
<feature type="compositionally biased region" description="Low complexity" evidence="1">
    <location>
        <begin position="314"/>
        <end position="325"/>
    </location>
</feature>
<feature type="compositionally biased region" description="Low complexity" evidence="1">
    <location>
        <begin position="977"/>
        <end position="992"/>
    </location>
</feature>
<feature type="compositionally biased region" description="Low complexity" evidence="1">
    <location>
        <begin position="647"/>
        <end position="659"/>
    </location>
</feature>
<dbReference type="Proteomes" id="UP000194127">
    <property type="component" value="Unassembled WGS sequence"/>
</dbReference>
<feature type="region of interest" description="Disordered" evidence="1">
    <location>
        <begin position="546"/>
        <end position="669"/>
    </location>
</feature>
<feature type="compositionally biased region" description="Polar residues" evidence="1">
    <location>
        <begin position="660"/>
        <end position="669"/>
    </location>
</feature>
<feature type="region of interest" description="Disordered" evidence="1">
    <location>
        <begin position="239"/>
        <end position="352"/>
    </location>
</feature>
<dbReference type="GO" id="GO:0005085">
    <property type="term" value="F:guanyl-nucleotide exchange factor activity"/>
    <property type="evidence" value="ECO:0007669"/>
    <property type="project" value="InterPro"/>
</dbReference>
<feature type="compositionally biased region" description="Basic residues" evidence="1">
    <location>
        <begin position="936"/>
        <end position="945"/>
    </location>
</feature>
<feature type="compositionally biased region" description="Polar residues" evidence="1">
    <location>
        <begin position="813"/>
        <end position="825"/>
    </location>
</feature>
<evidence type="ECO:0000313" key="4">
    <source>
        <dbReference type="Proteomes" id="UP000194127"/>
    </source>
</evidence>
<dbReference type="Pfam" id="PF02204">
    <property type="entry name" value="VPS9"/>
    <property type="match status" value="1"/>
</dbReference>
<feature type="compositionally biased region" description="Basic and acidic residues" evidence="1">
    <location>
        <begin position="609"/>
        <end position="618"/>
    </location>
</feature>
<feature type="compositionally biased region" description="Low complexity" evidence="1">
    <location>
        <begin position="877"/>
        <end position="887"/>
    </location>
</feature>
<feature type="compositionally biased region" description="Acidic residues" evidence="1">
    <location>
        <begin position="566"/>
        <end position="576"/>
    </location>
</feature>
<dbReference type="GO" id="GO:0031267">
    <property type="term" value="F:small GTPase binding"/>
    <property type="evidence" value="ECO:0007669"/>
    <property type="project" value="TreeGrafter"/>
</dbReference>
<dbReference type="PROSITE" id="PS51205">
    <property type="entry name" value="VPS9"/>
    <property type="match status" value="1"/>
</dbReference>
<dbReference type="EMBL" id="KZ110594">
    <property type="protein sequence ID" value="OSX64090.1"/>
    <property type="molecule type" value="Genomic_DNA"/>
</dbReference>
<dbReference type="OrthoDB" id="10264848at2759"/>
<dbReference type="STRING" id="670580.A0A1X6N6F2"/>
<dbReference type="InterPro" id="IPR003123">
    <property type="entry name" value="VPS9"/>
</dbReference>
<feature type="compositionally biased region" description="Pro residues" evidence="1">
    <location>
        <begin position="326"/>
        <end position="338"/>
    </location>
</feature>
<evidence type="ECO:0000256" key="1">
    <source>
        <dbReference type="SAM" id="MobiDB-lite"/>
    </source>
</evidence>
<protein>
    <recommendedName>
        <fullName evidence="2">VPS9 domain-containing protein</fullName>
    </recommendedName>
</protein>
<dbReference type="InterPro" id="IPR037191">
    <property type="entry name" value="VPS9_dom_sf"/>
</dbReference>
<feature type="compositionally biased region" description="Acidic residues" evidence="1">
    <location>
        <begin position="901"/>
        <end position="915"/>
    </location>
</feature>
<feature type="domain" description="VPS9" evidence="2">
    <location>
        <begin position="584"/>
        <end position="735"/>
    </location>
</feature>
<feature type="compositionally biased region" description="Polar residues" evidence="1">
    <location>
        <begin position="962"/>
        <end position="976"/>
    </location>
</feature>
<organism evidence="3 4">
    <name type="scientific">Postia placenta MAD-698-R-SB12</name>
    <dbReference type="NCBI Taxonomy" id="670580"/>
    <lineage>
        <taxon>Eukaryota</taxon>
        <taxon>Fungi</taxon>
        <taxon>Dikarya</taxon>
        <taxon>Basidiomycota</taxon>
        <taxon>Agaricomycotina</taxon>
        <taxon>Agaricomycetes</taxon>
        <taxon>Polyporales</taxon>
        <taxon>Adustoporiaceae</taxon>
        <taxon>Rhodonia</taxon>
    </lineage>
</organism>
<dbReference type="GO" id="GO:0005829">
    <property type="term" value="C:cytosol"/>
    <property type="evidence" value="ECO:0007669"/>
    <property type="project" value="TreeGrafter"/>
</dbReference>
<keyword evidence="4" id="KW-1185">Reference proteome</keyword>
<dbReference type="SUPFAM" id="SSF109993">
    <property type="entry name" value="VPS9 domain"/>
    <property type="match status" value="1"/>
</dbReference>
<dbReference type="RefSeq" id="XP_024340884.1">
    <property type="nucleotide sequence ID" value="XM_024478704.1"/>
</dbReference>
<feature type="compositionally biased region" description="Polar residues" evidence="1">
    <location>
        <begin position="16"/>
        <end position="28"/>
    </location>
</feature>
<proteinExistence type="predicted"/>
<dbReference type="GO" id="GO:0016192">
    <property type="term" value="P:vesicle-mediated transport"/>
    <property type="evidence" value="ECO:0007669"/>
    <property type="project" value="InterPro"/>
</dbReference>
<dbReference type="GO" id="GO:0030139">
    <property type="term" value="C:endocytic vesicle"/>
    <property type="evidence" value="ECO:0007669"/>
    <property type="project" value="TreeGrafter"/>
</dbReference>
<feature type="compositionally biased region" description="Low complexity" evidence="1">
    <location>
        <begin position="44"/>
        <end position="58"/>
    </location>
</feature>
<feature type="compositionally biased region" description="Basic and acidic residues" evidence="1">
    <location>
        <begin position="916"/>
        <end position="925"/>
    </location>
</feature>
<dbReference type="SMART" id="SM00167">
    <property type="entry name" value="VPS9"/>
    <property type="match status" value="1"/>
</dbReference>
<feature type="compositionally biased region" description="Pro residues" evidence="1">
    <location>
        <begin position="272"/>
        <end position="288"/>
    </location>
</feature>
<feature type="compositionally biased region" description="Polar residues" evidence="1">
    <location>
        <begin position="70"/>
        <end position="96"/>
    </location>
</feature>
<feature type="region of interest" description="Disordered" evidence="1">
    <location>
        <begin position="813"/>
        <end position="838"/>
    </location>
</feature>
<gene>
    <name evidence="3" type="ORF">POSPLADRAFT_1045211</name>
</gene>
<sequence>MIPSRRDSLFPPGSLGRNSPVSRTASHESLSTHPLLSPPPPGSPTSATSVESATSSSPRYVPYTPRQRVAPTSATTGTTMHPSISAPQQQSTSDATSKLQVMNLKAAAQRIGLDSGSVGWAILERLSTETDHGPEWNDIWNALSVSKATLLLPLEPYKPSEVITAEFIKDHIALCDGQAKSNAPIVTLSGLRGTLTDATITFRSVLSPASEQFQKFLSPASRSSALSALPPLPQPLVPHTVVPSSPSSSTSSIPSVSQYPTFTVPSHSHALPLPPRPSAQKPPLPPRPGARVASGPPHAAARLSTSFASLFGRGTPPASPSTTPLPLHPDPTPAPGTTPPSGALSERAVPQEHTLDVPAYTITSRIDRAALGRALTDALTSELRAVLGEAGVPPWAIARVERFAAPLYPFRRVGGAGKDEKGHRTVGGGEPARVSSVREKIKGRSDVEWVANAWGPDERGEELSSRFQEFYAELEDAVSEQLARPQARRRGLHFGRRKTPDDAESLAESLDIACRAPSEKAAILVAVHKIIVDGLSKIPPIGLRSEEDMLDEKTPRASSFGRGVSEEDDDVDDDHDENNITLRDESGANAEDPVPALGAPLSPTIILSPEDKPGHEELLPAPGATTVPASIRIDSSHLSPSGPPSPRSAASLQSSSLQPTVSSRNASPTPVSGDIILPLMIFAVVKANPPRLVSNLLYTQRFRRESASGGEEGYCLINLMAVAEFLENVDLAALGLGESEGTVLSASQLSPIPVGRSVRFPGNEPPSPQIIQASLRGRVEQQVDAITGSANKVISGVVDTSFGVLRSLLPGQNQSQPIVASPTSETTDDASSRPGFGILRRDTGFSIASLAASLPGSRARSATATTNEETGQMMIEVPSRPGSSRSVRIIDDELSASEAESTGDEEDEDEEDDEAEFGHDTRSIRSFESMMSGRTGRAKGKRKPNGRMSLTDRLASMPGLSRLSQNQQADPSKVQNSPPGSRRSSLLLPAGSVPNRFDSPVSSRAPSPIAIRISPPNPRFMNATEDDIKVSEVGELLREYKRLVETVRAMGGFHEE</sequence>
<dbReference type="PANTHER" id="PTHR23101:SF25">
    <property type="entry name" value="GTPASE-ACTIVATING PROTEIN AND VPS9 DOMAIN-CONTAINING PROTEIN 1"/>
    <property type="match status" value="1"/>
</dbReference>
<feature type="region of interest" description="Disordered" evidence="1">
    <location>
        <begin position="1"/>
        <end position="96"/>
    </location>
</feature>
<dbReference type="AlphaFoldDB" id="A0A1X6N6F2"/>
<name>A0A1X6N6F2_9APHY</name>
<reference evidence="3 4" key="1">
    <citation type="submission" date="2017-04" db="EMBL/GenBank/DDBJ databases">
        <title>Genome Sequence of the Model Brown-Rot Fungus Postia placenta SB12.</title>
        <authorList>
            <consortium name="DOE Joint Genome Institute"/>
            <person name="Gaskell J."/>
            <person name="Kersten P."/>
            <person name="Larrondo L.F."/>
            <person name="Canessa P."/>
            <person name="Martinez D."/>
            <person name="Hibbett D."/>
            <person name="Schmoll M."/>
            <person name="Kubicek C.P."/>
            <person name="Martinez A.T."/>
            <person name="Yadav J."/>
            <person name="Master E."/>
            <person name="Magnuson J.K."/>
            <person name="James T."/>
            <person name="Yaver D."/>
            <person name="Berka R."/>
            <person name="Labutti K."/>
            <person name="Lipzen A."/>
            <person name="Aerts A."/>
            <person name="Barry K."/>
            <person name="Henrissat B."/>
            <person name="Blanchette R."/>
            <person name="Grigoriev I."/>
            <person name="Cullen D."/>
        </authorList>
    </citation>
    <scope>NUCLEOTIDE SEQUENCE [LARGE SCALE GENOMIC DNA]</scope>
    <source>
        <strain evidence="3 4">MAD-698-R-SB12</strain>
    </source>
</reference>